<dbReference type="GeneID" id="123179956"/>
<keyword evidence="5 11" id="KW-0547">Nucleotide-binding</keyword>
<dbReference type="AlphaFoldDB" id="A0A3B5ZP88"/>
<evidence type="ECO:0000256" key="5">
    <source>
        <dbReference type="ARBA" id="ARBA00022741"/>
    </source>
</evidence>
<dbReference type="Pfam" id="PF07714">
    <property type="entry name" value="PK_Tyr_Ser-Thr"/>
    <property type="match status" value="1"/>
</dbReference>
<dbReference type="Gramene" id="TraesCS1D03G0059500.1">
    <property type="protein sequence ID" value="TraesCS1D03G0059500.1.CDS"/>
    <property type="gene ID" value="TraesCS1D03G0059500"/>
</dbReference>
<dbReference type="Gene3D" id="1.10.510.10">
    <property type="entry name" value="Transferase(Phosphotransferase) domain 1"/>
    <property type="match status" value="2"/>
</dbReference>
<evidence type="ECO:0000256" key="4">
    <source>
        <dbReference type="ARBA" id="ARBA00022729"/>
    </source>
</evidence>
<reference evidence="14" key="1">
    <citation type="submission" date="2018-08" db="EMBL/GenBank/DDBJ databases">
        <authorList>
            <person name="Rossello M."/>
        </authorList>
    </citation>
    <scope>NUCLEOTIDE SEQUENCE [LARGE SCALE GENOMIC DNA]</scope>
    <source>
        <strain evidence="14">cv. Chinese Spring</strain>
    </source>
</reference>
<evidence type="ECO:0000256" key="2">
    <source>
        <dbReference type="ARBA" id="ARBA00022679"/>
    </source>
</evidence>
<dbReference type="PaxDb" id="4565-Traes_1DS_26F1546F6.2"/>
<dbReference type="PROSITE" id="PS00107">
    <property type="entry name" value="PROTEIN_KINASE_ATP"/>
    <property type="match status" value="1"/>
</dbReference>
<dbReference type="InterPro" id="IPR008271">
    <property type="entry name" value="Ser/Thr_kinase_AS"/>
</dbReference>
<evidence type="ECO:0000256" key="11">
    <source>
        <dbReference type="PROSITE-ProRule" id="PRU10141"/>
    </source>
</evidence>
<keyword evidence="15" id="KW-1185">Reference proteome</keyword>
<dbReference type="InterPro" id="IPR000719">
    <property type="entry name" value="Prot_kinase_dom"/>
</dbReference>
<comment type="subcellular location">
    <subcellularLocation>
        <location evidence="10">Endomembrane system</location>
        <topology evidence="10">Single-pass type I membrane protein</topology>
    </subcellularLocation>
</comment>
<evidence type="ECO:0000256" key="1">
    <source>
        <dbReference type="ARBA" id="ARBA00022527"/>
    </source>
</evidence>
<evidence type="ECO:0000259" key="13">
    <source>
        <dbReference type="PROSITE" id="PS50011"/>
    </source>
</evidence>
<organism evidence="14">
    <name type="scientific">Triticum aestivum</name>
    <name type="common">Wheat</name>
    <dbReference type="NCBI Taxonomy" id="4565"/>
    <lineage>
        <taxon>Eukaryota</taxon>
        <taxon>Viridiplantae</taxon>
        <taxon>Streptophyta</taxon>
        <taxon>Embryophyta</taxon>
        <taxon>Tracheophyta</taxon>
        <taxon>Spermatophyta</taxon>
        <taxon>Magnoliopsida</taxon>
        <taxon>Liliopsida</taxon>
        <taxon>Poales</taxon>
        <taxon>Poaceae</taxon>
        <taxon>BOP clade</taxon>
        <taxon>Pooideae</taxon>
        <taxon>Triticodae</taxon>
        <taxon>Triticeae</taxon>
        <taxon>Triticinae</taxon>
        <taxon>Triticum</taxon>
    </lineage>
</organism>
<evidence type="ECO:0000256" key="7">
    <source>
        <dbReference type="ARBA" id="ARBA00022840"/>
    </source>
</evidence>
<name>A0A3B5ZP88_WHEAT</name>
<dbReference type="InterPro" id="IPR017441">
    <property type="entry name" value="Protein_kinase_ATP_BS"/>
</dbReference>
<dbReference type="SUPFAM" id="SSF56112">
    <property type="entry name" value="Protein kinase-like (PK-like)"/>
    <property type="match status" value="2"/>
</dbReference>
<evidence type="ECO:0000256" key="8">
    <source>
        <dbReference type="ARBA" id="ARBA00022989"/>
    </source>
</evidence>
<evidence type="ECO:0000256" key="10">
    <source>
        <dbReference type="ARBA" id="ARBA00046288"/>
    </source>
</evidence>
<dbReference type="Pfam" id="PF00168">
    <property type="entry name" value="C2"/>
    <property type="match status" value="1"/>
</dbReference>
<dbReference type="PROSITE" id="PS00108">
    <property type="entry name" value="PROTEIN_KINASE_ST"/>
    <property type="match status" value="1"/>
</dbReference>
<dbReference type="PANTHER" id="PTHR45707:SF71">
    <property type="entry name" value="PROTEIN KINASE DOMAIN-CONTAINING PROTEIN"/>
    <property type="match status" value="1"/>
</dbReference>
<feature type="domain" description="C2" evidence="12">
    <location>
        <begin position="1"/>
        <end position="109"/>
    </location>
</feature>
<dbReference type="InterPro" id="IPR011009">
    <property type="entry name" value="Kinase-like_dom_sf"/>
</dbReference>
<dbReference type="FunFam" id="3.30.200.20:FF:000465">
    <property type="entry name" value="Cysteine-rich receptor-like protein kinase 6"/>
    <property type="match status" value="1"/>
</dbReference>
<gene>
    <name evidence="14" type="primary">LOC123179956</name>
</gene>
<keyword evidence="8" id="KW-1133">Transmembrane helix</keyword>
<dbReference type="EnsemblPlants" id="TraesCS1D02G031300.1">
    <property type="protein sequence ID" value="TraesCS1D02G031300.1"/>
    <property type="gene ID" value="TraesCS1D02G031300"/>
</dbReference>
<reference evidence="14" key="2">
    <citation type="submission" date="2018-10" db="UniProtKB">
        <authorList>
            <consortium name="EnsemblPlants"/>
        </authorList>
    </citation>
    <scope>IDENTIFICATION</scope>
</reference>
<dbReference type="Gramene" id="TraesLAC1D03G00415900.2">
    <property type="protein sequence ID" value="TraesLAC1D03G00415900.2"/>
    <property type="gene ID" value="TraesLAC1D03G00415900"/>
</dbReference>
<sequence>MAAAHKLVVEVTSAQGLMPKDGQGSSSAYVELCFDGQRFRTATKGKDLNPVWNERFYFDVSDPSLLPELALDAYVVHSRVKESEVVDLGKVRVAGASFLPFADAAVVPYVLKKRRLLSHVKGTLALKVYITDDTSITASNNLESILRNQSSTPHSIPLLHLKEITNNFSDERVLGRGGFGVVYRGVLQNGEMIAVKKMMPSLLPGPQKQFENEVYHLMKLKHPNIVRCIGYRYEIQNACVEFNGKYVFAEQTERLLCLEYLHKRSLDMYLSDESSGLDWSTRYKIIKGISYGLCHLHEQNDKPILHLDLKPANILLDDSMEPKITDFGLSRLLDQEQTICTSSRDGTFGYMAPEFLHGGTITPKSDIFSLGVIIMEIVTGHRDYPDVTRTSSDDFIELALKKWRNMLGWAPGYRSLEIELQQVKTCIQVGLNCVNPERSERPTITEIINMLQGPKIIDCSISHATTLPICSRSADSVVSIDSDVLKSLAWRRFFLKKKKYMLKSLPKLSRQELEVVCESFSNVIGSTPGTLVYKGTMKDGPEVSVISVCVLECHWTSQHELLYQNKVVDLARLNHENIAKFLGYCREKDLFSRMVVFEYASNGTLYEHLHHGEASQLCWLRRMKIAIGIAQGLRYLHTELQPPFPISGLNSNSVYVTEDFTPKLVYFECWEIMFSKHEKALGQLNDKSAFPCLKQNYPSFPSPDSAEDENADMQSNIFAFGVILLEIISGRLPYCKDKGHLVDWAKEYLQQPGEMWKLVDPELANVRTKDLAVICGVVRWCIDPILSMRPMMPIIAEALETGIDLSAAGILNESSSLACAELALSLFNTFRLQSGCSKCIYEIIETDHPPVCLICGGTHRTRIR</sequence>
<dbReference type="Gramene" id="TraesNOR1D03G00419230.1">
    <property type="protein sequence ID" value="TraesNOR1D03G00419230.1"/>
    <property type="gene ID" value="TraesNOR1D03G00419230"/>
</dbReference>
<dbReference type="OrthoDB" id="10053234at2759"/>
<dbReference type="PROSITE" id="PS50004">
    <property type="entry name" value="C2"/>
    <property type="match status" value="1"/>
</dbReference>
<keyword evidence="7 11" id="KW-0067">ATP-binding</keyword>
<keyword evidence="1" id="KW-0723">Serine/threonine-protein kinase</keyword>
<dbReference type="Proteomes" id="UP000019116">
    <property type="component" value="Chromosome 1D"/>
</dbReference>
<dbReference type="Gramene" id="TraesLAC1D03G00415900.1">
    <property type="protein sequence ID" value="TraesLAC1D03G00415900.1"/>
    <property type="gene ID" value="TraesLAC1D03G00415900"/>
</dbReference>
<dbReference type="InterPro" id="IPR001245">
    <property type="entry name" value="Ser-Thr/Tyr_kinase_cat_dom"/>
</dbReference>
<dbReference type="PANTHER" id="PTHR45707">
    <property type="entry name" value="C2 CALCIUM/LIPID-BINDING PLANT PHOSPHORIBOSYLTRANSFERASE FAMILY PROTEIN"/>
    <property type="match status" value="1"/>
</dbReference>
<evidence type="ECO:0000256" key="9">
    <source>
        <dbReference type="ARBA" id="ARBA00023136"/>
    </source>
</evidence>
<dbReference type="SMART" id="SM00220">
    <property type="entry name" value="S_TKc"/>
    <property type="match status" value="1"/>
</dbReference>
<dbReference type="Gene3D" id="3.30.200.20">
    <property type="entry name" value="Phosphorylase Kinase, domain 1"/>
    <property type="match status" value="2"/>
</dbReference>
<keyword evidence="6" id="KW-0418">Kinase</keyword>
<feature type="domain" description="Protein kinase" evidence="13">
    <location>
        <begin position="168"/>
        <end position="456"/>
    </location>
</feature>
<dbReference type="GO" id="GO:0012505">
    <property type="term" value="C:endomembrane system"/>
    <property type="evidence" value="ECO:0007669"/>
    <property type="project" value="UniProtKB-SubCell"/>
</dbReference>
<dbReference type="SMR" id="A0A3B5ZP88"/>
<dbReference type="Gramene" id="TraesLDM1D03G00414090.1">
    <property type="protein sequence ID" value="TraesLDM1D03G00414090.1"/>
    <property type="gene ID" value="TraesLDM1D03G00414090"/>
</dbReference>
<dbReference type="InterPro" id="IPR035892">
    <property type="entry name" value="C2_domain_sf"/>
</dbReference>
<proteinExistence type="predicted"/>
<dbReference type="FunFam" id="3.30.200.20:FF:000489">
    <property type="entry name" value="Inactive receptor-like serine/threonine-protein kinase"/>
    <property type="match status" value="1"/>
</dbReference>
<keyword evidence="2" id="KW-0808">Transferase</keyword>
<dbReference type="GO" id="GO:0005524">
    <property type="term" value="F:ATP binding"/>
    <property type="evidence" value="ECO:0007669"/>
    <property type="project" value="UniProtKB-UniRule"/>
</dbReference>
<evidence type="ECO:0000313" key="14">
    <source>
        <dbReference type="EnsemblPlants" id="TraesCS1D02G031300.1"/>
    </source>
</evidence>
<evidence type="ECO:0000313" key="15">
    <source>
        <dbReference type="Proteomes" id="UP000019116"/>
    </source>
</evidence>
<dbReference type="Gramene" id="TraesCS1D02G031300.1">
    <property type="protein sequence ID" value="TraesCS1D02G031300.1"/>
    <property type="gene ID" value="TraesCS1D02G031300"/>
</dbReference>
<dbReference type="Gramene" id="TraesKAR1D01G0011280.1">
    <property type="protein sequence ID" value="cds.TraesKAR1D01G0011280.1"/>
    <property type="gene ID" value="TraesKAR1D01G0011280"/>
</dbReference>
<dbReference type="Gene3D" id="2.60.40.150">
    <property type="entry name" value="C2 domain"/>
    <property type="match status" value="1"/>
</dbReference>
<dbReference type="GO" id="GO:0004674">
    <property type="term" value="F:protein serine/threonine kinase activity"/>
    <property type="evidence" value="ECO:0007669"/>
    <property type="project" value="UniProtKB-KW"/>
</dbReference>
<dbReference type="SMART" id="SM00239">
    <property type="entry name" value="C2"/>
    <property type="match status" value="1"/>
</dbReference>
<keyword evidence="3" id="KW-0812">Transmembrane</keyword>
<evidence type="ECO:0008006" key="16">
    <source>
        <dbReference type="Google" id="ProtNLM"/>
    </source>
</evidence>
<feature type="domain" description="Protein kinase" evidence="13">
    <location>
        <begin position="518"/>
        <end position="792"/>
    </location>
</feature>
<keyword evidence="9" id="KW-0472">Membrane</keyword>
<dbReference type="SUPFAM" id="SSF49562">
    <property type="entry name" value="C2 domain (Calcium/lipid-binding domain, CaLB)"/>
    <property type="match status" value="1"/>
</dbReference>
<dbReference type="FunFam" id="1.10.510.10:FF:000870">
    <property type="entry name" value="OSJNBa0016N04.16-like protein"/>
    <property type="match status" value="1"/>
</dbReference>
<evidence type="ECO:0000256" key="3">
    <source>
        <dbReference type="ARBA" id="ARBA00022692"/>
    </source>
</evidence>
<dbReference type="Pfam" id="PF00069">
    <property type="entry name" value="Pkinase"/>
    <property type="match status" value="1"/>
</dbReference>
<dbReference type="InterPro" id="IPR000008">
    <property type="entry name" value="C2_dom"/>
</dbReference>
<dbReference type="RefSeq" id="XP_044447804.1">
    <property type="nucleotide sequence ID" value="XM_044591869.1"/>
</dbReference>
<keyword evidence="4" id="KW-0732">Signal</keyword>
<protein>
    <recommendedName>
        <fullName evidence="16">Protein kinase domain-containing protein</fullName>
    </recommendedName>
</protein>
<dbReference type="RefSeq" id="XP_044447805.1">
    <property type="nucleotide sequence ID" value="XM_044591870.1"/>
</dbReference>
<accession>A0A3B5ZP88</accession>
<evidence type="ECO:0000259" key="12">
    <source>
        <dbReference type="PROSITE" id="PS50004"/>
    </source>
</evidence>
<feature type="binding site" evidence="11">
    <location>
        <position position="197"/>
    </location>
    <ligand>
        <name>ATP</name>
        <dbReference type="ChEBI" id="CHEBI:30616"/>
    </ligand>
</feature>
<dbReference type="PROSITE" id="PS50011">
    <property type="entry name" value="PROTEIN_KINASE_DOM"/>
    <property type="match status" value="2"/>
</dbReference>
<evidence type="ECO:0000256" key="6">
    <source>
        <dbReference type="ARBA" id="ARBA00022777"/>
    </source>
</evidence>